<protein>
    <recommendedName>
        <fullName evidence="4">Pr6Pr family membrane protein</fullName>
    </recommendedName>
</protein>
<name>A0A553WC07_9SPHN</name>
<gene>
    <name evidence="2" type="ORF">FOM92_14040</name>
</gene>
<evidence type="ECO:0008006" key="4">
    <source>
        <dbReference type="Google" id="ProtNLM"/>
    </source>
</evidence>
<keyword evidence="1" id="KW-0812">Transmembrane</keyword>
<evidence type="ECO:0000313" key="2">
    <source>
        <dbReference type="EMBL" id="TSB02226.1"/>
    </source>
</evidence>
<dbReference type="Proteomes" id="UP000320160">
    <property type="component" value="Unassembled WGS sequence"/>
</dbReference>
<feature type="transmembrane region" description="Helical" evidence="1">
    <location>
        <begin position="177"/>
        <end position="204"/>
    </location>
</feature>
<dbReference type="RefSeq" id="WP_143777444.1">
    <property type="nucleotide sequence ID" value="NZ_VKKU01000002.1"/>
</dbReference>
<keyword evidence="3" id="KW-1185">Reference proteome</keyword>
<evidence type="ECO:0000256" key="1">
    <source>
        <dbReference type="SAM" id="Phobius"/>
    </source>
</evidence>
<dbReference type="AlphaFoldDB" id="A0A553WC07"/>
<reference evidence="2 3" key="1">
    <citation type="submission" date="2019-07" db="EMBL/GenBank/DDBJ databases">
        <authorList>
            <person name="Park M."/>
        </authorList>
    </citation>
    <scope>NUCLEOTIDE SEQUENCE [LARGE SCALE GENOMIC DNA]</scope>
    <source>
        <strain evidence="2 3">KCTC32445</strain>
    </source>
</reference>
<dbReference type="NCBIfam" id="NF038065">
    <property type="entry name" value="Pr6Pr"/>
    <property type="match status" value="1"/>
</dbReference>
<comment type="caution">
    <text evidence="2">The sequence shown here is derived from an EMBL/GenBank/DDBJ whole genome shotgun (WGS) entry which is preliminary data.</text>
</comment>
<sequence length="212" mass="23355">MAARELWGRISAAIIAFAVLWALWPPLGGALERGASLPFAIWSLLRMFTITTNLLVGVVFARIALRGTHSVSPIVIGGTMLAIVLVGVVFNLLLGNLPHQSIWYAIGDNIHHVAAPLAVPLWWLLFSRHGALTWSAPFIWALYPLAYSAYTVIRAQFMPQGTGIYSRYPYFFMDADLLGWPMALANMAGIAIGFILFGMLAVAVDRWLAKRM</sequence>
<keyword evidence="1" id="KW-0472">Membrane</keyword>
<organism evidence="2 3">
    <name type="scientific">Sphingorhabdus contaminans</name>
    <dbReference type="NCBI Taxonomy" id="1343899"/>
    <lineage>
        <taxon>Bacteria</taxon>
        <taxon>Pseudomonadati</taxon>
        <taxon>Pseudomonadota</taxon>
        <taxon>Alphaproteobacteria</taxon>
        <taxon>Sphingomonadales</taxon>
        <taxon>Sphingomonadaceae</taxon>
        <taxon>Sphingorhabdus</taxon>
    </lineage>
</organism>
<feature type="transmembrane region" description="Helical" evidence="1">
    <location>
        <begin position="39"/>
        <end position="61"/>
    </location>
</feature>
<feature type="transmembrane region" description="Helical" evidence="1">
    <location>
        <begin position="73"/>
        <end position="95"/>
    </location>
</feature>
<accession>A0A553WC07</accession>
<dbReference type="EMBL" id="VKKU01000002">
    <property type="protein sequence ID" value="TSB02226.1"/>
    <property type="molecule type" value="Genomic_DNA"/>
</dbReference>
<proteinExistence type="predicted"/>
<feature type="transmembrane region" description="Helical" evidence="1">
    <location>
        <begin position="138"/>
        <end position="157"/>
    </location>
</feature>
<keyword evidence="1" id="KW-1133">Transmembrane helix</keyword>
<dbReference type="InterPro" id="IPR049713">
    <property type="entry name" value="Pr6Pr-like"/>
</dbReference>
<dbReference type="OrthoDB" id="9809977at2"/>
<evidence type="ECO:0000313" key="3">
    <source>
        <dbReference type="Proteomes" id="UP000320160"/>
    </source>
</evidence>
<feature type="transmembrane region" description="Helical" evidence="1">
    <location>
        <begin position="101"/>
        <end position="126"/>
    </location>
</feature>
<feature type="transmembrane region" description="Helical" evidence="1">
    <location>
        <begin position="7"/>
        <end position="27"/>
    </location>
</feature>